<dbReference type="Gene3D" id="2.130.10.10">
    <property type="entry name" value="YVTN repeat-like/Quinoprotein amine dehydrogenase"/>
    <property type="match status" value="1"/>
</dbReference>
<evidence type="ECO:0000313" key="3">
    <source>
        <dbReference type="EMBL" id="NNH22832.1"/>
    </source>
</evidence>
<keyword evidence="2" id="KW-1133">Transmembrane helix</keyword>
<dbReference type="SUPFAM" id="SSF50998">
    <property type="entry name" value="Quinoprotein alcohol dehydrogenase-like"/>
    <property type="match status" value="1"/>
</dbReference>
<keyword evidence="2" id="KW-0812">Transmembrane</keyword>
<feature type="transmembrane region" description="Helical" evidence="2">
    <location>
        <begin position="96"/>
        <end position="117"/>
    </location>
</feature>
<proteinExistence type="predicted"/>
<accession>A0A849BPS8</accession>
<protein>
    <submittedName>
        <fullName evidence="3">PQQ-binding-like beta-propeller repeat protein</fullName>
    </submittedName>
</protein>
<dbReference type="RefSeq" id="WP_171202664.1">
    <property type="nucleotide sequence ID" value="NZ_BAAANP010000002.1"/>
</dbReference>
<keyword evidence="4" id="KW-1185">Reference proteome</keyword>
<feature type="transmembrane region" description="Helical" evidence="2">
    <location>
        <begin position="182"/>
        <end position="206"/>
    </location>
</feature>
<feature type="compositionally biased region" description="Acidic residues" evidence="1">
    <location>
        <begin position="1"/>
        <end position="14"/>
    </location>
</feature>
<dbReference type="AlphaFoldDB" id="A0A849BPS8"/>
<keyword evidence="2" id="KW-0472">Membrane</keyword>
<reference evidence="3 4" key="1">
    <citation type="submission" date="2020-05" db="EMBL/GenBank/DDBJ databases">
        <title>MicrobeNet Type strains.</title>
        <authorList>
            <person name="Nicholson A.C."/>
        </authorList>
    </citation>
    <scope>NUCLEOTIDE SEQUENCE [LARGE SCALE GENOMIC DNA]</scope>
    <source>
        <strain evidence="3 4">JCM 14547</strain>
    </source>
</reference>
<evidence type="ECO:0000256" key="1">
    <source>
        <dbReference type="SAM" id="MobiDB-lite"/>
    </source>
</evidence>
<feature type="transmembrane region" description="Helical" evidence="2">
    <location>
        <begin position="129"/>
        <end position="150"/>
    </location>
</feature>
<name>A0A849BPS8_9ACTN</name>
<dbReference type="EMBL" id="JABEMA010000073">
    <property type="protein sequence ID" value="NNH22832.1"/>
    <property type="molecule type" value="Genomic_DNA"/>
</dbReference>
<feature type="region of interest" description="Disordered" evidence="1">
    <location>
        <begin position="1"/>
        <end position="23"/>
    </location>
</feature>
<evidence type="ECO:0000313" key="4">
    <source>
        <dbReference type="Proteomes" id="UP000555552"/>
    </source>
</evidence>
<feature type="transmembrane region" description="Helical" evidence="2">
    <location>
        <begin position="30"/>
        <end position="52"/>
    </location>
</feature>
<dbReference type="InterPro" id="IPR015943">
    <property type="entry name" value="WD40/YVTN_repeat-like_dom_sf"/>
</dbReference>
<organism evidence="3 4">
    <name type="scientific">Pseudokineococcus marinus</name>
    <dbReference type="NCBI Taxonomy" id="351215"/>
    <lineage>
        <taxon>Bacteria</taxon>
        <taxon>Bacillati</taxon>
        <taxon>Actinomycetota</taxon>
        <taxon>Actinomycetes</taxon>
        <taxon>Kineosporiales</taxon>
        <taxon>Kineosporiaceae</taxon>
        <taxon>Pseudokineococcus</taxon>
    </lineage>
</organism>
<feature type="transmembrane region" description="Helical" evidence="2">
    <location>
        <begin position="64"/>
        <end position="84"/>
    </location>
</feature>
<dbReference type="InterPro" id="IPR011047">
    <property type="entry name" value="Quinoprotein_ADH-like_sf"/>
</dbReference>
<evidence type="ECO:0000256" key="2">
    <source>
        <dbReference type="SAM" id="Phobius"/>
    </source>
</evidence>
<gene>
    <name evidence="3" type="ORF">HLB09_06955</name>
</gene>
<dbReference type="Proteomes" id="UP000555552">
    <property type="component" value="Unassembled WGS sequence"/>
</dbReference>
<comment type="caution">
    <text evidence="3">The sequence shown here is derived from an EMBL/GenBank/DDBJ whole genome shotgun (WGS) entry which is preliminary data.</text>
</comment>
<sequence length="615" mass="62405">MEDERGDVVGDDERDGAAERAARRARGRRWSTAGALGLVLGGVALLVVATTGGTGPFTEAPTRWSLVALLALAGLAGLAGLRSARRPGADLPGPRACAVVAVVLLGFATALAVFVMVAEVAGGLPDAGATLPVVGTASAALAAVLCALAARSTAPRHWTLGPDPEVAAVEDGSGLVPRGRRVAAAALGGALAAVLGVVVTAVAVAAPVRSVTAASAPAAEEGPLTLPTEVAWAVQPEPGQVLRSEDVVPAGAGIAHRSLEGVVALDGRTGEQRWRYEVSGVRTQGVGASPDGSHVVVLLRSGTDSGSRLVALDGRTGEVLRSTDDPYAVVASSALGGLALRMSGTHLVGLDEDAGALVGWAADGTSQDWTLPLPSACGRMDAVGTASTVVELQRCPGGDGGVDEAVAVAVDQATGREAWRRTWPLPRTGETGEDAYVRGRLSTHGREGESLVVDLDVEATEGEVTAVVDVLDAGDGSSAVPPDALVDAEVLDVSDGVVYGEVPATDDGRAVPGRLVAGRWQGVDVPLCVDGLLLGDGVVTPCVDDVVDDGRLTTVLVQPWTGRGVELAVMPPDDFAMPPLERRETVSMDVEDRVRATPGGVFVVDALHGVVSRLR</sequence>